<evidence type="ECO:0000256" key="7">
    <source>
        <dbReference type="SAM" id="MobiDB-lite"/>
    </source>
</evidence>
<name>G2QFZ6_THET4</name>
<feature type="compositionally biased region" description="Low complexity" evidence="7">
    <location>
        <begin position="119"/>
        <end position="168"/>
    </location>
</feature>
<dbReference type="PANTHER" id="PTHR14003">
    <property type="entry name" value="TRANSCRIPTIONAL REPRESSOR PROTEIN YY"/>
    <property type="match status" value="1"/>
</dbReference>
<dbReference type="PROSITE" id="PS00028">
    <property type="entry name" value="ZINC_FINGER_C2H2_1"/>
    <property type="match status" value="3"/>
</dbReference>
<evidence type="ECO:0000256" key="5">
    <source>
        <dbReference type="ARBA" id="ARBA00044085"/>
    </source>
</evidence>
<feature type="domain" description="C2H2-type" evidence="9">
    <location>
        <begin position="238"/>
        <end position="261"/>
    </location>
</feature>
<dbReference type="Pfam" id="PF00096">
    <property type="entry name" value="zf-C2H2"/>
    <property type="match status" value="3"/>
</dbReference>
<evidence type="ECO:0000256" key="2">
    <source>
        <dbReference type="ARBA" id="ARBA00022737"/>
    </source>
</evidence>
<reference evidence="10 11" key="1">
    <citation type="journal article" date="2011" name="Nat. Biotechnol.">
        <title>Comparative genomic analysis of the thermophilic biomass-degrading fungi Myceliophthora thermophila and Thielavia terrestris.</title>
        <authorList>
            <person name="Berka R.M."/>
            <person name="Grigoriev I.V."/>
            <person name="Otillar R."/>
            <person name="Salamov A."/>
            <person name="Grimwood J."/>
            <person name="Reid I."/>
            <person name="Ishmael N."/>
            <person name="John T."/>
            <person name="Darmond C."/>
            <person name="Moisan M.-C."/>
            <person name="Henrissat B."/>
            <person name="Coutinho P.M."/>
            <person name="Lombard V."/>
            <person name="Natvig D.O."/>
            <person name="Lindquist E."/>
            <person name="Schmutz J."/>
            <person name="Lucas S."/>
            <person name="Harris P."/>
            <person name="Powlowski J."/>
            <person name="Bellemare A."/>
            <person name="Taylor D."/>
            <person name="Butler G."/>
            <person name="de Vries R.P."/>
            <person name="Allijn I.E."/>
            <person name="van den Brink J."/>
            <person name="Ushinsky S."/>
            <person name="Storms R."/>
            <person name="Powell A.J."/>
            <person name="Paulsen I.T."/>
            <person name="Elbourne L.D.H."/>
            <person name="Baker S.E."/>
            <person name="Magnuson J."/>
            <person name="LaBoissiere S."/>
            <person name="Clutterbuck A.J."/>
            <person name="Martinez D."/>
            <person name="Wogulis M."/>
            <person name="de Leon A.L."/>
            <person name="Rey M.W."/>
            <person name="Tsang A."/>
        </authorList>
    </citation>
    <scope>NUCLEOTIDE SEQUENCE [LARGE SCALE GENOMIC DNA]</scope>
    <source>
        <strain evidence="11">ATCC 42464 / BCRC 31852 / DSM 1799</strain>
    </source>
</reference>
<dbReference type="GO" id="GO:0000978">
    <property type="term" value="F:RNA polymerase II cis-regulatory region sequence-specific DNA binding"/>
    <property type="evidence" value="ECO:0007669"/>
    <property type="project" value="TreeGrafter"/>
</dbReference>
<proteinExistence type="predicted"/>
<feature type="region of interest" description="Disordered" evidence="7">
    <location>
        <begin position="119"/>
        <end position="180"/>
    </location>
</feature>
<dbReference type="InterPro" id="IPR013087">
    <property type="entry name" value="Znf_C2H2_type"/>
</dbReference>
<dbReference type="GO" id="GO:0008270">
    <property type="term" value="F:zinc ion binding"/>
    <property type="evidence" value="ECO:0007669"/>
    <property type="project" value="UniProtKB-KW"/>
</dbReference>
<dbReference type="KEGG" id="mtm:MYCTH_2111519"/>
<dbReference type="SMART" id="SM00355">
    <property type="entry name" value="ZnF_C2H2"/>
    <property type="match status" value="3"/>
</dbReference>
<keyword evidence="1" id="KW-0479">Metal-binding</keyword>
<dbReference type="OrthoDB" id="8922241at2759"/>
<dbReference type="VEuPathDB" id="FungiDB:MYCTH_2111519"/>
<dbReference type="HOGENOM" id="CLU_1027382_0_0_1"/>
<protein>
    <recommendedName>
        <fullName evidence="5">C2H2 type master regulator of conidiophore development brlA</fullName>
    </recommendedName>
</protein>
<dbReference type="Proteomes" id="UP000007322">
    <property type="component" value="Chromosome 4"/>
</dbReference>
<dbReference type="Gene3D" id="3.30.160.60">
    <property type="entry name" value="Classic Zinc Finger"/>
    <property type="match status" value="3"/>
</dbReference>
<dbReference type="AlphaFoldDB" id="G2QFZ6"/>
<sequence>MVEKVLVALWYLFWTVLKAVHLQVRDTLPWPFQRRPPQASAAPWPIPWFDVSQTGQPRPSDLPLWSSATASFPGGPAQELPEDFVSDVPPQSFTSEQSVWDLGQDLDCELFDLSNLTPDSSSPSLGIEPSSDSPYFSQSSSLSGLLSSPRPNPISSQAASLSGSISASPHVTGSSNESSNLCRGCGKTFDSREKLKRHARWHTKNYQCPYDGCGARFSTRSELERHKKNLGHGGGKDERCPRCDKAFTRKYNMQRHYRAAHEPGEFVNGRV</sequence>
<accession>G2QFZ6</accession>
<evidence type="ECO:0000256" key="8">
    <source>
        <dbReference type="SAM" id="SignalP"/>
    </source>
</evidence>
<feature type="domain" description="C2H2-type" evidence="9">
    <location>
        <begin position="206"/>
        <end position="237"/>
    </location>
</feature>
<keyword evidence="3 6" id="KW-0863">Zinc-finger</keyword>
<dbReference type="RefSeq" id="XP_003664554.1">
    <property type="nucleotide sequence ID" value="XM_003664506.1"/>
</dbReference>
<feature type="domain" description="C2H2-type" evidence="9">
    <location>
        <begin position="180"/>
        <end position="207"/>
    </location>
</feature>
<evidence type="ECO:0000256" key="3">
    <source>
        <dbReference type="ARBA" id="ARBA00022771"/>
    </source>
</evidence>
<dbReference type="InParanoid" id="G2QFZ6"/>
<dbReference type="OMA" id="IRRYFYI"/>
<gene>
    <name evidence="10" type="ORF">MYCTH_2111519</name>
</gene>
<feature type="signal peptide" evidence="8">
    <location>
        <begin position="1"/>
        <end position="19"/>
    </location>
</feature>
<keyword evidence="2" id="KW-0677">Repeat</keyword>
<evidence type="ECO:0000256" key="1">
    <source>
        <dbReference type="ARBA" id="ARBA00022723"/>
    </source>
</evidence>
<evidence type="ECO:0000256" key="6">
    <source>
        <dbReference type="PROSITE-ProRule" id="PRU00042"/>
    </source>
</evidence>
<dbReference type="GeneID" id="11514575"/>
<evidence type="ECO:0000313" key="11">
    <source>
        <dbReference type="Proteomes" id="UP000007322"/>
    </source>
</evidence>
<dbReference type="PROSITE" id="PS50157">
    <property type="entry name" value="ZINC_FINGER_C2H2_2"/>
    <property type="match status" value="3"/>
</dbReference>
<dbReference type="GO" id="GO:0000785">
    <property type="term" value="C:chromatin"/>
    <property type="evidence" value="ECO:0007669"/>
    <property type="project" value="TreeGrafter"/>
</dbReference>
<dbReference type="InterPro" id="IPR036236">
    <property type="entry name" value="Znf_C2H2_sf"/>
</dbReference>
<feature type="chain" id="PRO_5003435576" description="C2H2 type master regulator of conidiophore development brlA" evidence="8">
    <location>
        <begin position="20"/>
        <end position="271"/>
    </location>
</feature>
<dbReference type="EMBL" id="CP003005">
    <property type="protein sequence ID" value="AEO59309.1"/>
    <property type="molecule type" value="Genomic_DNA"/>
</dbReference>
<dbReference type="GO" id="GO:0000981">
    <property type="term" value="F:DNA-binding transcription factor activity, RNA polymerase II-specific"/>
    <property type="evidence" value="ECO:0007669"/>
    <property type="project" value="TreeGrafter"/>
</dbReference>
<organism evidence="10 11">
    <name type="scientific">Thermothelomyces thermophilus (strain ATCC 42464 / BCRC 31852 / DSM 1799)</name>
    <name type="common">Sporotrichum thermophile</name>
    <dbReference type="NCBI Taxonomy" id="573729"/>
    <lineage>
        <taxon>Eukaryota</taxon>
        <taxon>Fungi</taxon>
        <taxon>Dikarya</taxon>
        <taxon>Ascomycota</taxon>
        <taxon>Pezizomycotina</taxon>
        <taxon>Sordariomycetes</taxon>
        <taxon>Sordariomycetidae</taxon>
        <taxon>Sordariales</taxon>
        <taxon>Chaetomiaceae</taxon>
        <taxon>Thermothelomyces</taxon>
    </lineage>
</organism>
<dbReference type="eggNOG" id="KOG1721">
    <property type="taxonomic scope" value="Eukaryota"/>
</dbReference>
<dbReference type="SUPFAM" id="SSF57667">
    <property type="entry name" value="beta-beta-alpha zinc fingers"/>
    <property type="match status" value="2"/>
</dbReference>
<evidence type="ECO:0000256" key="4">
    <source>
        <dbReference type="ARBA" id="ARBA00022833"/>
    </source>
</evidence>
<feature type="compositionally biased region" description="Polar residues" evidence="7">
    <location>
        <begin position="169"/>
        <end position="180"/>
    </location>
</feature>
<dbReference type="PANTHER" id="PTHR14003:SF19">
    <property type="entry name" value="YY2 TRANSCRIPTION FACTOR"/>
    <property type="match status" value="1"/>
</dbReference>
<evidence type="ECO:0000259" key="9">
    <source>
        <dbReference type="PROSITE" id="PS50157"/>
    </source>
</evidence>
<keyword evidence="11" id="KW-1185">Reference proteome</keyword>
<keyword evidence="8" id="KW-0732">Signal</keyword>
<dbReference type="GO" id="GO:0005667">
    <property type="term" value="C:transcription regulator complex"/>
    <property type="evidence" value="ECO:0007669"/>
    <property type="project" value="TreeGrafter"/>
</dbReference>
<keyword evidence="4" id="KW-0862">Zinc</keyword>
<evidence type="ECO:0000313" key="10">
    <source>
        <dbReference type="EMBL" id="AEO59309.1"/>
    </source>
</evidence>